<protein>
    <recommendedName>
        <fullName evidence="3">Glycosyltransferase</fullName>
    </recommendedName>
</protein>
<proteinExistence type="predicted"/>
<evidence type="ECO:0000313" key="2">
    <source>
        <dbReference type="Proteomes" id="UP000698028"/>
    </source>
</evidence>
<evidence type="ECO:0008006" key="3">
    <source>
        <dbReference type="Google" id="ProtNLM"/>
    </source>
</evidence>
<dbReference type="RefSeq" id="WP_218631757.1">
    <property type="nucleotide sequence ID" value="NZ_JAHVAH010000001.1"/>
</dbReference>
<organism evidence="1 2">
    <name type="scientific">Sphingomicrobium clamense</name>
    <dbReference type="NCBI Taxonomy" id="2851013"/>
    <lineage>
        <taxon>Bacteria</taxon>
        <taxon>Pseudomonadati</taxon>
        <taxon>Pseudomonadota</taxon>
        <taxon>Alphaproteobacteria</taxon>
        <taxon>Sphingomonadales</taxon>
        <taxon>Sphingomonadaceae</taxon>
        <taxon>Sphingomicrobium</taxon>
    </lineage>
</organism>
<accession>A0ABS6V284</accession>
<dbReference type="Proteomes" id="UP000698028">
    <property type="component" value="Unassembled WGS sequence"/>
</dbReference>
<keyword evidence="2" id="KW-1185">Reference proteome</keyword>
<reference evidence="1 2" key="1">
    <citation type="submission" date="2021-07" db="EMBL/GenBank/DDBJ databases">
        <title>The draft genome sequence of Sphingomicrobium sp. B8.</title>
        <authorList>
            <person name="Mu L."/>
        </authorList>
    </citation>
    <scope>NUCLEOTIDE SEQUENCE [LARGE SCALE GENOMIC DNA]</scope>
    <source>
        <strain evidence="1 2">B8</strain>
    </source>
</reference>
<dbReference type="PANTHER" id="PTHR12526:SF630">
    <property type="entry name" value="GLYCOSYLTRANSFERASE"/>
    <property type="match status" value="1"/>
</dbReference>
<sequence length="1044" mass="118154">MAWFTQANKEEQKLQWQLGPSCDADLASTNAEELVGRVRVEDGGSCYITLGVPPISYASISSENGIPVSTEEMHILELEAEADEDVQHSLLVLEYDAAGKRTGTVRWRRRGPLLYRPGADVARIVIALRTNGDGELRIEKLSWQRQREVFSRGLAKLKHQPDLELPASNGRPIFLSLRQPSEPFTIWPTGSIRIATFGMKPGRYTVDLVHSDPTLAKHSDALTAHFEFDEPLDERIEERVLGYDRLGSDLRSSLPVVSRGRGRYRNAVHFTVVDEQDWAVLEIGSSLDRWINVDRASITNFVPAAVITPEESFAYRVNEFVAELENPERTNSVVYADINVNAVDGSSVWLSSVLSMLTAKGRCILVSRLNVESDIVLSNVRNRDRLTVVGPGAVRNRGAFSIREAVAVIRCLDDRLPALRNVIVRGCAVAEELFATRQLRDRGFAYLTDFYEVGEDGIDYPEEKLSAVRIAATHAAKLLVQNREVSNALVELAGREVDTFLLPPSIPPIRLTKPKDRKRDEGPIRIGYAGKINPLWGILELLDWTETMRAEGLDVELTIVSNKFSNKSGGVHIHGLRGEIMERLEALDATFHDGLNRRESMATMNKMDFVWCWRPATLEENTLELSTKLIEMVAQGARCICYPNAINRNVLGDDYAFYAKDYEDVAQIVATFMPRPVERAKLVKDTYSQKTIGKRLVSEGINTPKDRSKPRLLVSGHGLKFVEPYVSHLKASGHHVKVDRWDWGRPADLERTEADAEWADTIFCEWGLANAVWHSQNVRYDQRLFVRCHAQEIRDKARRFASRIDADKVEKFIFVSDRIRCRAMELYGWPEEKTVLVPNFLLDDEYIFSPPSKTDTVRLGLVGMVPQSKRFDRALDVLAELGRRKVDAELHIKGHRPDELDFMHAPGRAEELKHFLIEYHRLKTDPLIKDKVIFDGWGNDVAQWYGTVDHILSPSDHESFHYALADGVLAGCQPLVWPWEDADQVYPPDWVVSDADDAASRIIAFRNLDQDERIAQLQSNRAEMVERYGHDKIFAHLNEILGLA</sequence>
<dbReference type="PANTHER" id="PTHR12526">
    <property type="entry name" value="GLYCOSYLTRANSFERASE"/>
    <property type="match status" value="1"/>
</dbReference>
<gene>
    <name evidence="1" type="ORF">KTQ36_00030</name>
</gene>
<dbReference type="EMBL" id="JAHVAH010000001">
    <property type="protein sequence ID" value="MBW0143686.1"/>
    <property type="molecule type" value="Genomic_DNA"/>
</dbReference>
<evidence type="ECO:0000313" key="1">
    <source>
        <dbReference type="EMBL" id="MBW0143686.1"/>
    </source>
</evidence>
<comment type="caution">
    <text evidence="1">The sequence shown here is derived from an EMBL/GenBank/DDBJ whole genome shotgun (WGS) entry which is preliminary data.</text>
</comment>
<name>A0ABS6V284_9SPHN</name>